<dbReference type="EMBL" id="JAEKNR010000242">
    <property type="protein sequence ID" value="MBJ7601384.1"/>
    <property type="molecule type" value="Genomic_DNA"/>
</dbReference>
<protein>
    <submittedName>
        <fullName evidence="5">ATP-binding cassette domain-containing protein</fullName>
    </submittedName>
</protein>
<evidence type="ECO:0000256" key="3">
    <source>
        <dbReference type="ARBA" id="ARBA00022840"/>
    </source>
</evidence>
<dbReference type="GO" id="GO:0005524">
    <property type="term" value="F:ATP binding"/>
    <property type="evidence" value="ECO:0007669"/>
    <property type="project" value="UniProtKB-KW"/>
</dbReference>
<dbReference type="InterPro" id="IPR003593">
    <property type="entry name" value="AAA+_ATPase"/>
</dbReference>
<dbReference type="Pfam" id="PF00005">
    <property type="entry name" value="ABC_tran"/>
    <property type="match status" value="1"/>
</dbReference>
<sequence length="237" mass="25771">MSALLEFNGVTRTYGARVALDDVNLALQPGEFAFLVGPTGAGKTTLLKLVNREIRPTAGEVWVDGLPAHALRASKVADLRRRVGVIFQDFKLLPRLTAQENVAFGLQVTDLTVSDGEAQERALDVLDAVGLGDRPDAYPHELSGGQQQRVSIARALVSQPRMLVADEPTGNLDLETAWQVMTLLQDVSRFGTAVLVATHNVEIVKRLQRRVLTLVHGRLVRDQPAGRVGRLGWAAKS</sequence>
<dbReference type="InterPro" id="IPR017871">
    <property type="entry name" value="ABC_transporter-like_CS"/>
</dbReference>
<dbReference type="AlphaFoldDB" id="A0A934NBY2"/>
<proteinExistence type="inferred from homology"/>
<feature type="domain" description="ABC transporter" evidence="4">
    <location>
        <begin position="5"/>
        <end position="237"/>
    </location>
</feature>
<gene>
    <name evidence="5" type="ORF">JF922_25340</name>
</gene>
<dbReference type="Proteomes" id="UP000612893">
    <property type="component" value="Unassembled WGS sequence"/>
</dbReference>
<dbReference type="PROSITE" id="PS50893">
    <property type="entry name" value="ABC_TRANSPORTER_2"/>
    <property type="match status" value="1"/>
</dbReference>
<dbReference type="InterPro" id="IPR015854">
    <property type="entry name" value="ABC_transpr_LolD-like"/>
</dbReference>
<dbReference type="Gene3D" id="3.40.50.300">
    <property type="entry name" value="P-loop containing nucleotide triphosphate hydrolases"/>
    <property type="match status" value="1"/>
</dbReference>
<reference evidence="5" key="1">
    <citation type="submission" date="2020-10" db="EMBL/GenBank/DDBJ databases">
        <title>Ca. Dormibacterota MAGs.</title>
        <authorList>
            <person name="Montgomery K."/>
        </authorList>
    </citation>
    <scope>NUCLEOTIDE SEQUENCE [LARGE SCALE GENOMIC DNA]</scope>
    <source>
        <strain evidence="5">SC8812_S17_10</strain>
    </source>
</reference>
<dbReference type="PANTHER" id="PTHR24220:SF470">
    <property type="entry name" value="CELL DIVISION ATP-BINDING PROTEIN FTSE"/>
    <property type="match status" value="1"/>
</dbReference>
<evidence type="ECO:0000256" key="1">
    <source>
        <dbReference type="ARBA" id="ARBA00005417"/>
    </source>
</evidence>
<dbReference type="GO" id="GO:0005886">
    <property type="term" value="C:plasma membrane"/>
    <property type="evidence" value="ECO:0007669"/>
    <property type="project" value="TreeGrafter"/>
</dbReference>
<evidence type="ECO:0000313" key="6">
    <source>
        <dbReference type="Proteomes" id="UP000612893"/>
    </source>
</evidence>
<dbReference type="InterPro" id="IPR003439">
    <property type="entry name" value="ABC_transporter-like_ATP-bd"/>
</dbReference>
<keyword evidence="6" id="KW-1185">Reference proteome</keyword>
<dbReference type="GO" id="GO:0022857">
    <property type="term" value="F:transmembrane transporter activity"/>
    <property type="evidence" value="ECO:0007669"/>
    <property type="project" value="TreeGrafter"/>
</dbReference>
<dbReference type="GO" id="GO:0016887">
    <property type="term" value="F:ATP hydrolysis activity"/>
    <property type="evidence" value="ECO:0007669"/>
    <property type="project" value="InterPro"/>
</dbReference>
<keyword evidence="2" id="KW-0547">Nucleotide-binding</keyword>
<evidence type="ECO:0000313" key="5">
    <source>
        <dbReference type="EMBL" id="MBJ7601384.1"/>
    </source>
</evidence>
<dbReference type="FunFam" id="3.40.50.300:FF:000056">
    <property type="entry name" value="Cell division ATP-binding protein FtsE"/>
    <property type="match status" value="1"/>
</dbReference>
<evidence type="ECO:0000259" key="4">
    <source>
        <dbReference type="PROSITE" id="PS50893"/>
    </source>
</evidence>
<organism evidence="5 6">
    <name type="scientific">Candidatus Nephthysia bennettiae</name>
    <dbReference type="NCBI Taxonomy" id="3127016"/>
    <lineage>
        <taxon>Bacteria</taxon>
        <taxon>Bacillati</taxon>
        <taxon>Candidatus Dormiibacterota</taxon>
        <taxon>Candidatus Dormibacteria</taxon>
        <taxon>Candidatus Dormibacterales</taxon>
        <taxon>Candidatus Dormibacteraceae</taxon>
        <taxon>Candidatus Nephthysia</taxon>
    </lineage>
</organism>
<dbReference type="PROSITE" id="PS00211">
    <property type="entry name" value="ABC_TRANSPORTER_1"/>
    <property type="match status" value="1"/>
</dbReference>
<accession>A0A934NBY2</accession>
<dbReference type="InterPro" id="IPR027417">
    <property type="entry name" value="P-loop_NTPase"/>
</dbReference>
<comment type="caution">
    <text evidence="5">The sequence shown here is derived from an EMBL/GenBank/DDBJ whole genome shotgun (WGS) entry which is preliminary data.</text>
</comment>
<comment type="similarity">
    <text evidence="1">Belongs to the ABC transporter superfamily.</text>
</comment>
<name>A0A934NBY2_9BACT</name>
<dbReference type="PANTHER" id="PTHR24220">
    <property type="entry name" value="IMPORT ATP-BINDING PROTEIN"/>
    <property type="match status" value="1"/>
</dbReference>
<dbReference type="SUPFAM" id="SSF52540">
    <property type="entry name" value="P-loop containing nucleoside triphosphate hydrolases"/>
    <property type="match status" value="1"/>
</dbReference>
<keyword evidence="3 5" id="KW-0067">ATP-binding</keyword>
<evidence type="ECO:0000256" key="2">
    <source>
        <dbReference type="ARBA" id="ARBA00022741"/>
    </source>
</evidence>
<dbReference type="SMART" id="SM00382">
    <property type="entry name" value="AAA"/>
    <property type="match status" value="1"/>
</dbReference>